<feature type="transmembrane region" description="Helical" evidence="1">
    <location>
        <begin position="246"/>
        <end position="267"/>
    </location>
</feature>
<name>A0A9D1CSK4_9FIRM</name>
<feature type="transmembrane region" description="Helical" evidence="1">
    <location>
        <begin position="279"/>
        <end position="297"/>
    </location>
</feature>
<feature type="transmembrane region" description="Helical" evidence="1">
    <location>
        <begin position="28"/>
        <end position="46"/>
    </location>
</feature>
<sequence length="407" mass="43556">MYNFALAFVICCVAYLIGEAVSNITKAWIPSVFVTAVIMLVGYWTVFPSTLITDSTLIPFGSSMGMYMLLVHMGSIISLKQLAENWKTVVVCLLGLAGMCALAFLICPMLMDYNLLIAGLPPLTGGIVAATTMMDAALEAGLQEAAVFAIVMYCMQGFAGYPLTAVCLQLEGKAFLKDYRSGKLKVASVDGAIDSDSGNFVKAPAKPIKKLVPPIPDKWNNNVMIFLKIGILAWIASQIGRVQFPFIGSISGGVWALLVGILATTLGLLDENALVKSNAYGLVMFALMMYIFDGLNMCTPEMLLSIILPMIELIIIGVIGMAILCFIGAKILKMSFKLAFATALTALYGFPPNAVITENTCNALAETPEEKDALMGHMFTPMIVGGFTTVTITSVILAGVFTGMYVV</sequence>
<feature type="transmembrane region" description="Helical" evidence="1">
    <location>
        <begin position="85"/>
        <end position="106"/>
    </location>
</feature>
<feature type="transmembrane region" description="Helical" evidence="1">
    <location>
        <begin position="303"/>
        <end position="327"/>
    </location>
</feature>
<gene>
    <name evidence="2" type="ORF">IAB77_06720</name>
</gene>
<reference evidence="2" key="2">
    <citation type="journal article" date="2021" name="PeerJ">
        <title>Extensive microbial diversity within the chicken gut microbiome revealed by metagenomics and culture.</title>
        <authorList>
            <person name="Gilroy R."/>
            <person name="Ravi A."/>
            <person name="Getino M."/>
            <person name="Pursley I."/>
            <person name="Horton D.L."/>
            <person name="Alikhan N.F."/>
            <person name="Baker D."/>
            <person name="Gharbi K."/>
            <person name="Hall N."/>
            <person name="Watson M."/>
            <person name="Adriaenssens E.M."/>
            <person name="Foster-Nyarko E."/>
            <person name="Jarju S."/>
            <person name="Secka A."/>
            <person name="Antonio M."/>
            <person name="Oren A."/>
            <person name="Chaudhuri R.R."/>
            <person name="La Ragione R."/>
            <person name="Hildebrand F."/>
            <person name="Pallen M.J."/>
        </authorList>
    </citation>
    <scope>NUCLEOTIDE SEQUENCE</scope>
    <source>
        <strain evidence="2">ChiBcolR7-354</strain>
    </source>
</reference>
<dbReference type="InterPro" id="IPR049576">
    <property type="entry name" value="HDC-like"/>
</dbReference>
<keyword evidence="1" id="KW-0472">Membrane</keyword>
<feature type="transmembrane region" description="Helical" evidence="1">
    <location>
        <begin position="383"/>
        <end position="406"/>
    </location>
</feature>
<dbReference type="AlphaFoldDB" id="A0A9D1CSK4"/>
<keyword evidence="1" id="KW-0812">Transmembrane</keyword>
<dbReference type="CDD" id="cd21416">
    <property type="entry name" value="HDC_protein"/>
    <property type="match status" value="1"/>
</dbReference>
<evidence type="ECO:0000313" key="2">
    <source>
        <dbReference type="EMBL" id="HIQ78937.1"/>
    </source>
</evidence>
<feature type="transmembrane region" description="Helical" evidence="1">
    <location>
        <begin position="146"/>
        <end position="170"/>
    </location>
</feature>
<evidence type="ECO:0008006" key="4">
    <source>
        <dbReference type="Google" id="ProtNLM"/>
    </source>
</evidence>
<reference evidence="2" key="1">
    <citation type="submission" date="2020-10" db="EMBL/GenBank/DDBJ databases">
        <authorList>
            <person name="Gilroy R."/>
        </authorList>
    </citation>
    <scope>NUCLEOTIDE SEQUENCE</scope>
    <source>
        <strain evidence="2">ChiBcolR7-354</strain>
    </source>
</reference>
<dbReference type="Proteomes" id="UP000824262">
    <property type="component" value="Unassembled WGS sequence"/>
</dbReference>
<keyword evidence="1" id="KW-1133">Transmembrane helix</keyword>
<feature type="transmembrane region" description="Helical" evidence="1">
    <location>
        <begin position="58"/>
        <end position="79"/>
    </location>
</feature>
<evidence type="ECO:0000256" key="1">
    <source>
        <dbReference type="SAM" id="Phobius"/>
    </source>
</evidence>
<accession>A0A9D1CSK4</accession>
<dbReference type="EMBL" id="DVGA01000066">
    <property type="protein sequence ID" value="HIQ78937.1"/>
    <property type="molecule type" value="Genomic_DNA"/>
</dbReference>
<comment type="caution">
    <text evidence="2">The sequence shown here is derived from an EMBL/GenBank/DDBJ whole genome shotgun (WGS) entry which is preliminary data.</text>
</comment>
<proteinExistence type="predicted"/>
<feature type="transmembrane region" description="Helical" evidence="1">
    <location>
        <begin position="219"/>
        <end position="240"/>
    </location>
</feature>
<evidence type="ECO:0000313" key="3">
    <source>
        <dbReference type="Proteomes" id="UP000824262"/>
    </source>
</evidence>
<protein>
    <recommendedName>
        <fullName evidence="4">Na+/glutamate symporter</fullName>
    </recommendedName>
</protein>
<organism evidence="2 3">
    <name type="scientific">Candidatus Scatomorpha intestinavium</name>
    <dbReference type="NCBI Taxonomy" id="2840922"/>
    <lineage>
        <taxon>Bacteria</taxon>
        <taxon>Bacillati</taxon>
        <taxon>Bacillota</taxon>
        <taxon>Clostridia</taxon>
        <taxon>Eubacteriales</taxon>
        <taxon>Candidatus Scatomorpha</taxon>
    </lineage>
</organism>